<dbReference type="AlphaFoldDB" id="A0A2H3CZ46"/>
<organism evidence="2 3">
    <name type="scientific">Armillaria gallica</name>
    <name type="common">Bulbous honey fungus</name>
    <name type="synonym">Armillaria bulbosa</name>
    <dbReference type="NCBI Taxonomy" id="47427"/>
    <lineage>
        <taxon>Eukaryota</taxon>
        <taxon>Fungi</taxon>
        <taxon>Dikarya</taxon>
        <taxon>Basidiomycota</taxon>
        <taxon>Agaricomycotina</taxon>
        <taxon>Agaricomycetes</taxon>
        <taxon>Agaricomycetidae</taxon>
        <taxon>Agaricales</taxon>
        <taxon>Marasmiineae</taxon>
        <taxon>Physalacriaceae</taxon>
        <taxon>Armillaria</taxon>
    </lineage>
</organism>
<name>A0A2H3CZ46_ARMGA</name>
<feature type="signal peptide" evidence="1">
    <location>
        <begin position="1"/>
        <end position="18"/>
    </location>
</feature>
<dbReference type="EMBL" id="KZ293680">
    <property type="protein sequence ID" value="PBK87090.1"/>
    <property type="molecule type" value="Genomic_DNA"/>
</dbReference>
<dbReference type="Proteomes" id="UP000217790">
    <property type="component" value="Unassembled WGS sequence"/>
</dbReference>
<evidence type="ECO:0000256" key="1">
    <source>
        <dbReference type="SAM" id="SignalP"/>
    </source>
</evidence>
<keyword evidence="1" id="KW-0732">Signal</keyword>
<dbReference type="InParanoid" id="A0A2H3CZ46"/>
<proteinExistence type="predicted"/>
<protein>
    <submittedName>
        <fullName evidence="2">Uncharacterized protein</fullName>
    </submittedName>
</protein>
<feature type="chain" id="PRO_5013917549" evidence="1">
    <location>
        <begin position="19"/>
        <end position="71"/>
    </location>
</feature>
<sequence>MALVDPWLALMTMSVTMSHMLLHLWKEGLSYTVGSSSQEVELTAFRATMNRVISLELGGNIINIGPFLQRR</sequence>
<accession>A0A2H3CZ46</accession>
<gene>
    <name evidence="2" type="ORF">ARMGADRAFT_1085851</name>
</gene>
<evidence type="ECO:0000313" key="3">
    <source>
        <dbReference type="Proteomes" id="UP000217790"/>
    </source>
</evidence>
<keyword evidence="3" id="KW-1185">Reference proteome</keyword>
<reference evidence="3" key="1">
    <citation type="journal article" date="2017" name="Nat. Ecol. Evol.">
        <title>Genome expansion and lineage-specific genetic innovations in the forest pathogenic fungi Armillaria.</title>
        <authorList>
            <person name="Sipos G."/>
            <person name="Prasanna A.N."/>
            <person name="Walter M.C."/>
            <person name="O'Connor E."/>
            <person name="Balint B."/>
            <person name="Krizsan K."/>
            <person name="Kiss B."/>
            <person name="Hess J."/>
            <person name="Varga T."/>
            <person name="Slot J."/>
            <person name="Riley R."/>
            <person name="Boka B."/>
            <person name="Rigling D."/>
            <person name="Barry K."/>
            <person name="Lee J."/>
            <person name="Mihaltcheva S."/>
            <person name="LaButti K."/>
            <person name="Lipzen A."/>
            <person name="Waldron R."/>
            <person name="Moloney N.M."/>
            <person name="Sperisen C."/>
            <person name="Kredics L."/>
            <person name="Vagvoelgyi C."/>
            <person name="Patrignani A."/>
            <person name="Fitzpatrick D."/>
            <person name="Nagy I."/>
            <person name="Doyle S."/>
            <person name="Anderson J.B."/>
            <person name="Grigoriev I.V."/>
            <person name="Gueldener U."/>
            <person name="Muensterkoetter M."/>
            <person name="Nagy L.G."/>
        </authorList>
    </citation>
    <scope>NUCLEOTIDE SEQUENCE [LARGE SCALE GENOMIC DNA]</scope>
    <source>
        <strain evidence="3">Ar21-2</strain>
    </source>
</reference>
<evidence type="ECO:0000313" key="2">
    <source>
        <dbReference type="EMBL" id="PBK87090.1"/>
    </source>
</evidence>